<evidence type="ECO:0000256" key="4">
    <source>
        <dbReference type="ARBA" id="ARBA00022519"/>
    </source>
</evidence>
<dbReference type="OrthoDB" id="4250245at2"/>
<comment type="function">
    <text evidence="9">Part of the tripartite ATP-independent periplasmic (TRAP) transport system.</text>
</comment>
<dbReference type="GO" id="GO:0022857">
    <property type="term" value="F:transmembrane transporter activity"/>
    <property type="evidence" value="ECO:0007669"/>
    <property type="project" value="UniProtKB-UniRule"/>
</dbReference>
<keyword evidence="4 9" id="KW-0997">Cell inner membrane</keyword>
<feature type="transmembrane region" description="Helical" evidence="9">
    <location>
        <begin position="142"/>
        <end position="163"/>
    </location>
</feature>
<name>A0A0A0EIZ3_9RHOB</name>
<keyword evidence="7 9" id="KW-0472">Membrane</keyword>
<reference evidence="11 12" key="1">
    <citation type="journal article" date="2015" name="Antonie Van Leeuwenhoek">
        <title>Pseudooceanicola atlanticus gen. nov. sp. nov., isolated from surface seawater of the Atlantic Ocean and reclassification of Oceanicola batsensis, Oceanicola marinus, Oceanicola nitratireducens, Oceanicola nanhaiensis, Oceanicola antarcticus and Oceanicola flagellatus, as Pseudooceanicola batsensis comb. nov., Pseudooceanicola marinus comb. nov., Pseudooceanicola nitratireducens comb. nov., Pseudooceanicola nanhaiensis comb. nov., Pseudooceanicola antarcticus comb. nov., and Pseudooceanicola flagellatus comb. nov.</title>
        <authorList>
            <person name="Lai Q."/>
            <person name="Li G."/>
            <person name="Liu X."/>
            <person name="Du Y."/>
            <person name="Sun F."/>
            <person name="Shao Z."/>
        </authorList>
    </citation>
    <scope>NUCLEOTIDE SEQUENCE [LARGE SCALE GENOMIC DNA]</scope>
    <source>
        <strain evidence="11 12">22II-s11g</strain>
    </source>
</reference>
<sequence>MSDTTEFSADPDPALLRLIDRIALGLALIAAVALILLALNVFADVIGRAFLKKPLPGTLEMTAQWWMPTLTLLAFAYTEKRQDHIKVTILLDTLPLRMRQWIEGVFGLIATALLVGLAWHALAEAQDSFGYMETTSSLPPVAIWPFKYVAVLGVAALALQSAATSYRYFTRRLPAATVPEGEAV</sequence>
<evidence type="ECO:0000256" key="3">
    <source>
        <dbReference type="ARBA" id="ARBA00022475"/>
    </source>
</evidence>
<dbReference type="Pfam" id="PF04290">
    <property type="entry name" value="DctQ"/>
    <property type="match status" value="1"/>
</dbReference>
<dbReference type="InterPro" id="IPR007387">
    <property type="entry name" value="TRAP_DctQ"/>
</dbReference>
<comment type="caution">
    <text evidence="11">The sequence shown here is derived from an EMBL/GenBank/DDBJ whole genome shotgun (WGS) entry which is preliminary data.</text>
</comment>
<evidence type="ECO:0000256" key="5">
    <source>
        <dbReference type="ARBA" id="ARBA00022692"/>
    </source>
</evidence>
<comment type="subcellular location">
    <subcellularLocation>
        <location evidence="1 9">Cell inner membrane</location>
        <topology evidence="1 9">Multi-pass membrane protein</topology>
    </subcellularLocation>
</comment>
<dbReference type="eggNOG" id="COG4665">
    <property type="taxonomic scope" value="Bacteria"/>
</dbReference>
<evidence type="ECO:0000256" key="7">
    <source>
        <dbReference type="ARBA" id="ARBA00023136"/>
    </source>
</evidence>
<keyword evidence="2 9" id="KW-0813">Transport</keyword>
<comment type="subunit">
    <text evidence="9">The complex comprises the extracytoplasmic solute receptor protein and the two transmembrane proteins.</text>
</comment>
<protein>
    <recommendedName>
        <fullName evidence="9">TRAP transporter small permease protein</fullName>
    </recommendedName>
</protein>
<dbReference type="Proteomes" id="UP000030004">
    <property type="component" value="Unassembled WGS sequence"/>
</dbReference>
<feature type="transmembrane region" description="Helical" evidence="9">
    <location>
        <begin position="101"/>
        <end position="122"/>
    </location>
</feature>
<keyword evidence="5 9" id="KW-0812">Transmembrane</keyword>
<dbReference type="PANTHER" id="PTHR35011">
    <property type="entry name" value="2,3-DIKETO-L-GULONATE TRAP TRANSPORTER SMALL PERMEASE PROTEIN YIAM"/>
    <property type="match status" value="1"/>
</dbReference>
<dbReference type="EMBL" id="AQQX01000003">
    <property type="protein sequence ID" value="KGM49157.1"/>
    <property type="molecule type" value="Genomic_DNA"/>
</dbReference>
<accession>A0A0A0EIZ3</accession>
<feature type="transmembrane region" description="Helical" evidence="9">
    <location>
        <begin position="22"/>
        <end position="43"/>
    </location>
</feature>
<keyword evidence="3" id="KW-1003">Cell membrane</keyword>
<dbReference type="STRING" id="1461694.ATO9_10830"/>
<organism evidence="11 12">
    <name type="scientific">Pseudooceanicola atlanticus</name>
    <dbReference type="NCBI Taxonomy" id="1461694"/>
    <lineage>
        <taxon>Bacteria</taxon>
        <taxon>Pseudomonadati</taxon>
        <taxon>Pseudomonadota</taxon>
        <taxon>Alphaproteobacteria</taxon>
        <taxon>Rhodobacterales</taxon>
        <taxon>Paracoccaceae</taxon>
        <taxon>Pseudooceanicola</taxon>
    </lineage>
</organism>
<evidence type="ECO:0000256" key="1">
    <source>
        <dbReference type="ARBA" id="ARBA00004429"/>
    </source>
</evidence>
<evidence type="ECO:0000313" key="11">
    <source>
        <dbReference type="EMBL" id="KGM49157.1"/>
    </source>
</evidence>
<evidence type="ECO:0000259" key="10">
    <source>
        <dbReference type="Pfam" id="PF04290"/>
    </source>
</evidence>
<evidence type="ECO:0000256" key="6">
    <source>
        <dbReference type="ARBA" id="ARBA00022989"/>
    </source>
</evidence>
<feature type="transmembrane region" description="Helical" evidence="9">
    <location>
        <begin position="63"/>
        <end position="80"/>
    </location>
</feature>
<evidence type="ECO:0000313" key="12">
    <source>
        <dbReference type="Proteomes" id="UP000030004"/>
    </source>
</evidence>
<comment type="similarity">
    <text evidence="8 9">Belongs to the TRAP transporter small permease family.</text>
</comment>
<proteinExistence type="inferred from homology"/>
<keyword evidence="6 9" id="KW-1133">Transmembrane helix</keyword>
<feature type="domain" description="Tripartite ATP-independent periplasmic transporters DctQ component" evidence="10">
    <location>
        <begin position="38"/>
        <end position="169"/>
    </location>
</feature>
<keyword evidence="12" id="KW-1185">Reference proteome</keyword>
<dbReference type="InterPro" id="IPR055348">
    <property type="entry name" value="DctQ"/>
</dbReference>
<evidence type="ECO:0000256" key="8">
    <source>
        <dbReference type="ARBA" id="ARBA00038436"/>
    </source>
</evidence>
<evidence type="ECO:0000256" key="2">
    <source>
        <dbReference type="ARBA" id="ARBA00022448"/>
    </source>
</evidence>
<dbReference type="GO" id="GO:0005886">
    <property type="term" value="C:plasma membrane"/>
    <property type="evidence" value="ECO:0007669"/>
    <property type="project" value="UniProtKB-SubCell"/>
</dbReference>
<dbReference type="AlphaFoldDB" id="A0A0A0EIZ3"/>
<gene>
    <name evidence="11" type="ORF">ATO9_10830</name>
</gene>
<dbReference type="RefSeq" id="WP_052418237.1">
    <property type="nucleotide sequence ID" value="NZ_AQQX01000003.1"/>
</dbReference>
<evidence type="ECO:0000256" key="9">
    <source>
        <dbReference type="RuleBase" id="RU369079"/>
    </source>
</evidence>